<dbReference type="RefSeq" id="XP_013428094.1">
    <property type="nucleotide sequence ID" value="XM_013572640.1"/>
</dbReference>
<dbReference type="PANTHER" id="PTHR37919">
    <property type="entry name" value="PROTEIN CBG05606"/>
    <property type="match status" value="1"/>
</dbReference>
<dbReference type="EMBL" id="KL584708">
    <property type="protein sequence ID" value="KEQ73639.1"/>
    <property type="molecule type" value="Genomic_DNA"/>
</dbReference>
<evidence type="ECO:0000313" key="4">
    <source>
        <dbReference type="Proteomes" id="UP000027730"/>
    </source>
</evidence>
<protein>
    <recommendedName>
        <fullName evidence="5">C6 transcription factor</fullName>
    </recommendedName>
</protein>
<evidence type="ECO:0000256" key="2">
    <source>
        <dbReference type="SAM" id="Phobius"/>
    </source>
</evidence>
<feature type="region of interest" description="Disordered" evidence="1">
    <location>
        <begin position="1"/>
        <end position="28"/>
    </location>
</feature>
<keyword evidence="2" id="KW-0472">Membrane</keyword>
<evidence type="ECO:0000313" key="3">
    <source>
        <dbReference type="EMBL" id="KEQ73639.1"/>
    </source>
</evidence>
<dbReference type="AlphaFoldDB" id="A0A074WPZ1"/>
<dbReference type="HOGENOM" id="CLU_076143_0_0_1"/>
<feature type="compositionally biased region" description="Polar residues" evidence="1">
    <location>
        <begin position="14"/>
        <end position="28"/>
    </location>
</feature>
<keyword evidence="4" id="KW-1185">Reference proteome</keyword>
<accession>A0A074WPZ1</accession>
<dbReference type="OrthoDB" id="60858at2759"/>
<evidence type="ECO:0008006" key="5">
    <source>
        <dbReference type="Google" id="ProtNLM"/>
    </source>
</evidence>
<evidence type="ECO:0000256" key="1">
    <source>
        <dbReference type="SAM" id="MobiDB-lite"/>
    </source>
</evidence>
<keyword evidence="2" id="KW-1133">Transmembrane helix</keyword>
<name>A0A074WPZ1_9PEZI</name>
<feature type="transmembrane region" description="Helical" evidence="2">
    <location>
        <begin position="57"/>
        <end position="76"/>
    </location>
</feature>
<keyword evidence="2" id="KW-0812">Transmembrane</keyword>
<gene>
    <name evidence="3" type="ORF">M436DRAFT_63020</name>
</gene>
<feature type="transmembrane region" description="Helical" evidence="2">
    <location>
        <begin position="175"/>
        <end position="194"/>
    </location>
</feature>
<feature type="transmembrane region" description="Helical" evidence="2">
    <location>
        <begin position="214"/>
        <end position="234"/>
    </location>
</feature>
<sequence>MVSTRNHPQDFPAQGSTELTPQTPLRGNLSSMALQTPAQKGDNDQGSWSHTPSLLTLTWLAISLPLVIWDTGYVFLRPHSMPGGKYQKPLWVPYELYGQVDHVYGWPAYNSGNGFTAAQSAVNVIECVGYFYYLYLLCVHGRTEKNVQGTGAPDQQKIGKLAQSRTVYGKAAAQAAVLLYGVALMTLSKTVLYLLNEVFSEFAHIGHNDASSIFFLWALPNGAWIALPTYLVYVSAKEIMEGLQVAVSSSKKTQ</sequence>
<reference evidence="3 4" key="1">
    <citation type="journal article" date="2014" name="BMC Genomics">
        <title>Genome sequencing of four Aureobasidium pullulans varieties: biotechnological potential, stress tolerance, and description of new species.</title>
        <authorList>
            <person name="Gostin Ar C."/>
            <person name="Ohm R.A."/>
            <person name="Kogej T."/>
            <person name="Sonjak S."/>
            <person name="Turk M."/>
            <person name="Zajc J."/>
            <person name="Zalar P."/>
            <person name="Grube M."/>
            <person name="Sun H."/>
            <person name="Han J."/>
            <person name="Sharma A."/>
            <person name="Chiniquy J."/>
            <person name="Ngan C.Y."/>
            <person name="Lipzen A."/>
            <person name="Barry K."/>
            <person name="Grigoriev I.V."/>
            <person name="Gunde-Cimerman N."/>
        </authorList>
    </citation>
    <scope>NUCLEOTIDE SEQUENCE [LARGE SCALE GENOMIC DNA]</scope>
    <source>
        <strain evidence="3 4">CBS 147.97</strain>
    </source>
</reference>
<organism evidence="3 4">
    <name type="scientific">Aureobasidium namibiae CBS 147.97</name>
    <dbReference type="NCBI Taxonomy" id="1043004"/>
    <lineage>
        <taxon>Eukaryota</taxon>
        <taxon>Fungi</taxon>
        <taxon>Dikarya</taxon>
        <taxon>Ascomycota</taxon>
        <taxon>Pezizomycotina</taxon>
        <taxon>Dothideomycetes</taxon>
        <taxon>Dothideomycetidae</taxon>
        <taxon>Dothideales</taxon>
        <taxon>Saccotheciaceae</taxon>
        <taxon>Aureobasidium</taxon>
    </lineage>
</organism>
<dbReference type="STRING" id="1043004.A0A074WPZ1"/>
<dbReference type="PANTHER" id="PTHR37919:SF2">
    <property type="entry name" value="EXPERA DOMAIN-CONTAINING PROTEIN"/>
    <property type="match status" value="1"/>
</dbReference>
<proteinExistence type="predicted"/>
<dbReference type="Proteomes" id="UP000027730">
    <property type="component" value="Unassembled WGS sequence"/>
</dbReference>
<dbReference type="GeneID" id="25413462"/>